<comment type="similarity">
    <text evidence="1 7">Belongs to the MurCDEF family. MurE subfamily.</text>
</comment>
<feature type="binding site" evidence="7">
    <location>
        <position position="190"/>
    </location>
    <ligand>
        <name>UDP-N-acetyl-alpha-D-muramoyl-L-alanyl-D-glutamate</name>
        <dbReference type="ChEBI" id="CHEBI:83900"/>
    </ligand>
</feature>
<reference evidence="13 14" key="1">
    <citation type="journal article" date="2019" name="Int. J. Syst. Evol. Microbiol.">
        <title>The Global Catalogue of Microorganisms (GCM) 10K type strain sequencing project: providing services to taxonomists for standard genome sequencing and annotation.</title>
        <authorList>
            <consortium name="The Broad Institute Genomics Platform"/>
            <consortium name="The Broad Institute Genome Sequencing Center for Infectious Disease"/>
            <person name="Wu L."/>
            <person name="Ma J."/>
        </authorList>
    </citation>
    <scope>NUCLEOTIDE SEQUENCE [LARGE SCALE GENOMIC DNA]</scope>
    <source>
        <strain evidence="13 14">JCM 7356</strain>
    </source>
</reference>
<comment type="caution">
    <text evidence="7">Lacks conserved residue(s) required for the propagation of feature annotation.</text>
</comment>
<accession>A0ABN3DA02</accession>
<feature type="binding site" evidence="7">
    <location>
        <position position="198"/>
    </location>
    <ligand>
        <name>UDP-N-acetyl-alpha-D-muramoyl-L-alanyl-D-glutamate</name>
        <dbReference type="ChEBI" id="CHEBI:83900"/>
    </ligand>
</feature>
<name>A0ABN3DA02_9ACTN</name>
<dbReference type="Gene3D" id="3.40.1390.10">
    <property type="entry name" value="MurE/MurF, N-terminal domain"/>
    <property type="match status" value="1"/>
</dbReference>
<feature type="binding site" evidence="7">
    <location>
        <begin position="416"/>
        <end position="419"/>
    </location>
    <ligand>
        <name>meso-2,6-diaminopimelate</name>
        <dbReference type="ChEBI" id="CHEBI:57791"/>
    </ligand>
</feature>
<dbReference type="InterPro" id="IPR036565">
    <property type="entry name" value="Mur-like_cat_sf"/>
</dbReference>
<dbReference type="Gene3D" id="3.40.1190.10">
    <property type="entry name" value="Mur-like, catalytic domain"/>
    <property type="match status" value="1"/>
</dbReference>
<dbReference type="PANTHER" id="PTHR23135">
    <property type="entry name" value="MUR LIGASE FAMILY MEMBER"/>
    <property type="match status" value="1"/>
</dbReference>
<keyword evidence="7 13" id="KW-0436">Ligase</keyword>
<feature type="domain" description="Mur ligase central" evidence="12">
    <location>
        <begin position="120"/>
        <end position="320"/>
    </location>
</feature>
<feature type="modified residue" description="N6-carboxylysine" evidence="7">
    <location>
        <position position="230"/>
    </location>
</feature>
<dbReference type="SUPFAM" id="SSF53244">
    <property type="entry name" value="MurD-like peptide ligases, peptide-binding domain"/>
    <property type="match status" value="1"/>
</dbReference>
<keyword evidence="2 7" id="KW-0132">Cell division</keyword>
<protein>
    <recommendedName>
        <fullName evidence="7">UDP-N-acetylmuramoyl-L-alanyl-D-glutamate--2,6-diaminopimelate ligase</fullName>
        <ecNumber evidence="7">6.3.2.13</ecNumber>
    </recommendedName>
    <alternativeName>
        <fullName evidence="7">Meso-A2pm-adding enzyme</fullName>
    </alternativeName>
    <alternativeName>
        <fullName evidence="7">Meso-diaminopimelate-adding enzyme</fullName>
    </alternativeName>
    <alternativeName>
        <fullName evidence="7">UDP-MurNAc-L-Ala-D-Glu:meso-diaminopimelate ligase</fullName>
    </alternativeName>
    <alternativeName>
        <fullName evidence="7">UDP-MurNAc-tripeptide synthetase</fullName>
    </alternativeName>
    <alternativeName>
        <fullName evidence="7">UDP-N-acetylmuramyl-tripeptide synthetase</fullName>
    </alternativeName>
</protein>
<comment type="caution">
    <text evidence="13">The sequence shown here is derived from an EMBL/GenBank/DDBJ whole genome shotgun (WGS) entry which is preliminary data.</text>
</comment>
<feature type="binding site" evidence="7">
    <location>
        <begin position="163"/>
        <end position="164"/>
    </location>
    <ligand>
        <name>UDP-N-acetyl-alpha-D-muramoyl-L-alanyl-D-glutamate</name>
        <dbReference type="ChEBI" id="CHEBI:83900"/>
    </ligand>
</feature>
<comment type="subcellular location">
    <subcellularLocation>
        <location evidence="7 8">Cytoplasm</location>
    </subcellularLocation>
</comment>
<dbReference type="Gene3D" id="3.90.190.20">
    <property type="entry name" value="Mur ligase, C-terminal domain"/>
    <property type="match status" value="1"/>
</dbReference>
<comment type="cofactor">
    <cofactor evidence="7">
        <name>Mg(2+)</name>
        <dbReference type="ChEBI" id="CHEBI:18420"/>
    </cofactor>
</comment>
<sequence>MTPPRPTSPAATELAEVARLLGLEPVEGALVTGITHDSRAVRPGDVYVAFPGANHHGAAFAAQAVAAGAVAVLTDRTGAELAAATGVPLLVVDSPRAVMGLLAAAIYGRPSEQLLTIGLTGTNGKTTTSYLVEGGLRGADLVPGVIGTVEMRVGTERIKSERTTPEATDLHAILAVMRERGADAVVMEVSSHALVYGRVDGVVYDVALFNNLTPEHLDFHPDMEDYYRAKARLFQPDKARRGVANLDDAYGRRLAGEAPIPMTTFSAAGDQDADWRAVDVQLGPAGSTFRVLGPDGAAADASVPLPGPFNVANALGAITALVTAGVPLEAAVAGVASIAGVPGRLERVDAGQPYVAVVDYAHKPDALEAVLKSLREITKGRLHVVVGCGGDRDPHKRGPMGAIAARLADTAVLTSDNPRSEDPLAILATMLTGAAGVPEAERGEVLVVPDRAEAIADAVARAHAGDTVLVAGKGHELGQYVRDEIRPFDDREVLREAIVHATRPEPKGAATAAEPLIGPAGAASGERGTSAEAKSADTGAGAPGGERASNGVEQQ</sequence>
<proteinExistence type="inferred from homology"/>
<dbReference type="InterPro" id="IPR035911">
    <property type="entry name" value="MurE/MurF_N"/>
</dbReference>
<evidence type="ECO:0000259" key="12">
    <source>
        <dbReference type="Pfam" id="PF08245"/>
    </source>
</evidence>
<evidence type="ECO:0000256" key="1">
    <source>
        <dbReference type="ARBA" id="ARBA00005898"/>
    </source>
</evidence>
<evidence type="ECO:0000256" key="2">
    <source>
        <dbReference type="ARBA" id="ARBA00022618"/>
    </source>
</evidence>
<feature type="domain" description="Mur ligase N-terminal catalytic" evidence="10">
    <location>
        <begin position="31"/>
        <end position="106"/>
    </location>
</feature>
<evidence type="ECO:0000259" key="10">
    <source>
        <dbReference type="Pfam" id="PF01225"/>
    </source>
</evidence>
<feature type="binding site" evidence="7">
    <location>
        <begin position="121"/>
        <end position="127"/>
    </location>
    <ligand>
        <name>ATP</name>
        <dbReference type="ChEBI" id="CHEBI:30616"/>
    </ligand>
</feature>
<comment type="function">
    <text evidence="7">Catalyzes the addition of meso-diaminopimelic acid to the nucleotide precursor UDP-N-acetylmuramoyl-L-alanyl-D-glutamate (UMAG) in the biosynthesis of bacterial cell-wall peptidoglycan.</text>
</comment>
<dbReference type="NCBIfam" id="TIGR01085">
    <property type="entry name" value="murE"/>
    <property type="match status" value="1"/>
</dbReference>
<dbReference type="InterPro" id="IPR036615">
    <property type="entry name" value="Mur_ligase_C_dom_sf"/>
</dbReference>
<dbReference type="Pfam" id="PF08245">
    <property type="entry name" value="Mur_ligase_M"/>
    <property type="match status" value="1"/>
</dbReference>
<keyword evidence="6 7" id="KW-0961">Cell wall biogenesis/degradation</keyword>
<dbReference type="Proteomes" id="UP001500305">
    <property type="component" value="Unassembled WGS sequence"/>
</dbReference>
<dbReference type="EC" id="6.3.2.13" evidence="7"/>
<keyword evidence="7" id="KW-0547">Nucleotide-binding</keyword>
<feature type="short sequence motif" description="Meso-diaminopimelate recognition motif" evidence="7">
    <location>
        <begin position="416"/>
        <end position="419"/>
    </location>
</feature>
<evidence type="ECO:0000313" key="14">
    <source>
        <dbReference type="Proteomes" id="UP001500305"/>
    </source>
</evidence>
<feature type="domain" description="Mur ligase C-terminal" evidence="11">
    <location>
        <begin position="343"/>
        <end position="474"/>
    </location>
</feature>
<keyword evidence="7" id="KW-0067">ATP-binding</keyword>
<feature type="binding site" evidence="7">
    <location>
        <position position="472"/>
    </location>
    <ligand>
        <name>meso-2,6-diaminopimelate</name>
        <dbReference type="ChEBI" id="CHEBI:57791"/>
    </ligand>
</feature>
<dbReference type="SUPFAM" id="SSF53623">
    <property type="entry name" value="MurD-like peptide ligases, catalytic domain"/>
    <property type="match status" value="1"/>
</dbReference>
<comment type="pathway">
    <text evidence="7 8">Cell wall biogenesis; peptidoglycan biosynthesis.</text>
</comment>
<evidence type="ECO:0000256" key="9">
    <source>
        <dbReference type="SAM" id="MobiDB-lite"/>
    </source>
</evidence>
<feature type="binding site" evidence="7">
    <location>
        <position position="38"/>
    </location>
    <ligand>
        <name>UDP-N-acetyl-alpha-D-muramoyl-L-alanyl-D-glutamate</name>
        <dbReference type="ChEBI" id="CHEBI:83900"/>
    </ligand>
</feature>
<keyword evidence="7" id="KW-0460">Magnesium</keyword>
<dbReference type="InterPro" id="IPR013221">
    <property type="entry name" value="Mur_ligase_cen"/>
</dbReference>
<keyword evidence="4 7" id="KW-0573">Peptidoglycan synthesis</keyword>
<dbReference type="HAMAP" id="MF_00208">
    <property type="entry name" value="MurE"/>
    <property type="match status" value="1"/>
</dbReference>
<dbReference type="InterPro" id="IPR004101">
    <property type="entry name" value="Mur_ligase_C"/>
</dbReference>
<dbReference type="InterPro" id="IPR005761">
    <property type="entry name" value="UDP-N-AcMur-Glu-dNH2Pim_ligase"/>
</dbReference>
<evidence type="ECO:0000256" key="7">
    <source>
        <dbReference type="HAMAP-Rule" id="MF_00208"/>
    </source>
</evidence>
<evidence type="ECO:0000256" key="6">
    <source>
        <dbReference type="ARBA" id="ARBA00023316"/>
    </source>
</evidence>
<evidence type="ECO:0000256" key="3">
    <source>
        <dbReference type="ARBA" id="ARBA00022960"/>
    </source>
</evidence>
<keyword evidence="14" id="KW-1185">Reference proteome</keyword>
<dbReference type="Pfam" id="PF02875">
    <property type="entry name" value="Mur_ligase_C"/>
    <property type="match status" value="1"/>
</dbReference>
<feature type="region of interest" description="Disordered" evidence="9">
    <location>
        <begin position="505"/>
        <end position="555"/>
    </location>
</feature>
<dbReference type="SUPFAM" id="SSF63418">
    <property type="entry name" value="MurE/MurF N-terminal domain"/>
    <property type="match status" value="1"/>
</dbReference>
<comment type="catalytic activity">
    <reaction evidence="7">
        <text>UDP-N-acetyl-alpha-D-muramoyl-L-alanyl-D-glutamate + meso-2,6-diaminopimelate + ATP = UDP-N-acetyl-alpha-D-muramoyl-L-alanyl-gamma-D-glutamyl-meso-2,6-diaminopimelate + ADP + phosphate + H(+)</text>
        <dbReference type="Rhea" id="RHEA:23676"/>
        <dbReference type="ChEBI" id="CHEBI:15378"/>
        <dbReference type="ChEBI" id="CHEBI:30616"/>
        <dbReference type="ChEBI" id="CHEBI:43474"/>
        <dbReference type="ChEBI" id="CHEBI:57791"/>
        <dbReference type="ChEBI" id="CHEBI:83900"/>
        <dbReference type="ChEBI" id="CHEBI:83905"/>
        <dbReference type="ChEBI" id="CHEBI:456216"/>
        <dbReference type="EC" id="6.3.2.13"/>
    </reaction>
</comment>
<organism evidence="13 14">
    <name type="scientific">Kitasatospora cystarginea</name>
    <dbReference type="NCBI Taxonomy" id="58350"/>
    <lineage>
        <taxon>Bacteria</taxon>
        <taxon>Bacillati</taxon>
        <taxon>Actinomycetota</taxon>
        <taxon>Actinomycetes</taxon>
        <taxon>Kitasatosporales</taxon>
        <taxon>Streptomycetaceae</taxon>
        <taxon>Kitasatospora</taxon>
    </lineage>
</organism>
<dbReference type="Pfam" id="PF01225">
    <property type="entry name" value="Mur_ligase"/>
    <property type="match status" value="1"/>
</dbReference>
<evidence type="ECO:0000313" key="13">
    <source>
        <dbReference type="EMBL" id="GAA2225644.1"/>
    </source>
</evidence>
<keyword evidence="3 7" id="KW-0133">Cell shape</keyword>
<comment type="PTM">
    <text evidence="7">Carboxylation is probably crucial for Mg(2+) binding and, consequently, for the gamma-phosphate positioning of ATP.</text>
</comment>
<keyword evidence="5 7" id="KW-0131">Cell cycle</keyword>
<dbReference type="EMBL" id="BAAATR010000001">
    <property type="protein sequence ID" value="GAA2225644.1"/>
    <property type="molecule type" value="Genomic_DNA"/>
</dbReference>
<evidence type="ECO:0000256" key="8">
    <source>
        <dbReference type="RuleBase" id="RU004135"/>
    </source>
</evidence>
<feature type="binding site" evidence="7">
    <location>
        <position position="476"/>
    </location>
    <ligand>
        <name>meso-2,6-diaminopimelate</name>
        <dbReference type="ChEBI" id="CHEBI:57791"/>
    </ligand>
</feature>
<dbReference type="NCBIfam" id="NF001126">
    <property type="entry name" value="PRK00139.1-4"/>
    <property type="match status" value="1"/>
</dbReference>
<dbReference type="GO" id="GO:0016874">
    <property type="term" value="F:ligase activity"/>
    <property type="evidence" value="ECO:0007669"/>
    <property type="project" value="UniProtKB-KW"/>
</dbReference>
<evidence type="ECO:0000259" key="11">
    <source>
        <dbReference type="Pfam" id="PF02875"/>
    </source>
</evidence>
<dbReference type="InterPro" id="IPR000713">
    <property type="entry name" value="Mur_ligase_N"/>
</dbReference>
<evidence type="ECO:0000256" key="4">
    <source>
        <dbReference type="ARBA" id="ARBA00022984"/>
    </source>
</evidence>
<dbReference type="NCBIfam" id="NF001124">
    <property type="entry name" value="PRK00139.1-2"/>
    <property type="match status" value="1"/>
</dbReference>
<dbReference type="PANTHER" id="PTHR23135:SF4">
    <property type="entry name" value="UDP-N-ACETYLMURAMOYL-L-ALANYL-D-GLUTAMATE--2,6-DIAMINOPIMELATE LIGASE MURE HOMOLOG, CHLOROPLASTIC"/>
    <property type="match status" value="1"/>
</dbReference>
<keyword evidence="7" id="KW-0963">Cytoplasm</keyword>
<gene>
    <name evidence="7" type="primary">murE</name>
    <name evidence="13" type="ORF">GCM10010430_00620</name>
</gene>
<evidence type="ECO:0000256" key="5">
    <source>
        <dbReference type="ARBA" id="ARBA00023306"/>
    </source>
</evidence>
<feature type="binding site" evidence="7">
    <location>
        <position position="392"/>
    </location>
    <ligand>
        <name>meso-2,6-diaminopimelate</name>
        <dbReference type="ChEBI" id="CHEBI:57791"/>
    </ligand>
</feature>